<evidence type="ECO:0000259" key="1">
    <source>
        <dbReference type="Pfam" id="PF02625"/>
    </source>
</evidence>
<feature type="domain" description="XdhC- CoxI" evidence="1">
    <location>
        <begin position="116"/>
        <end position="175"/>
    </location>
</feature>
<dbReference type="Pfam" id="PF02625">
    <property type="entry name" value="XdhC_CoxI"/>
    <property type="match status" value="2"/>
</dbReference>
<dbReference type="InterPro" id="IPR003777">
    <property type="entry name" value="XdhC_CoxI"/>
</dbReference>
<feature type="domain" description="XdhC Rossmann" evidence="2">
    <location>
        <begin position="203"/>
        <end position="347"/>
    </location>
</feature>
<evidence type="ECO:0000313" key="4">
    <source>
        <dbReference type="Proteomes" id="UP001321542"/>
    </source>
</evidence>
<evidence type="ECO:0008006" key="5">
    <source>
        <dbReference type="Google" id="ProtNLM"/>
    </source>
</evidence>
<gene>
    <name evidence="3" type="ORF">SGFS_017800</name>
</gene>
<evidence type="ECO:0000259" key="2">
    <source>
        <dbReference type="Pfam" id="PF13478"/>
    </source>
</evidence>
<dbReference type="PANTHER" id="PTHR30388">
    <property type="entry name" value="ALDEHYDE OXIDOREDUCTASE MOLYBDENUM COFACTOR ASSEMBLY PROTEIN"/>
    <property type="match status" value="1"/>
</dbReference>
<proteinExistence type="predicted"/>
<dbReference type="Pfam" id="PF13478">
    <property type="entry name" value="XdhC_C"/>
    <property type="match status" value="1"/>
</dbReference>
<feature type="domain" description="XdhC- CoxI" evidence="1">
    <location>
        <begin position="11"/>
        <end position="78"/>
    </location>
</feature>
<dbReference type="Gene3D" id="3.40.50.720">
    <property type="entry name" value="NAD(P)-binding Rossmann-like Domain"/>
    <property type="match status" value="1"/>
</dbReference>
<dbReference type="InterPro" id="IPR027051">
    <property type="entry name" value="XdhC_Rossmann_dom"/>
</dbReference>
<keyword evidence="4" id="KW-1185">Reference proteome</keyword>
<reference evidence="3 4" key="1">
    <citation type="journal article" date="2010" name="ChemBioChem">
        <title>Cloning and characterization of the biosynthetic gene cluster of 16-membered macrolide antibiotic FD-891: involvement of a dual functional cytochrome P450 monooxygenase catalyzing epoxidation and hydroxylation.</title>
        <authorList>
            <person name="Kudo F."/>
            <person name="Motegi A."/>
            <person name="Mizoue K."/>
            <person name="Eguchi T."/>
        </authorList>
    </citation>
    <scope>NUCLEOTIDE SEQUENCE [LARGE SCALE GENOMIC DNA]</scope>
    <source>
        <strain evidence="3 4">A-8890</strain>
    </source>
</reference>
<dbReference type="EMBL" id="AP018448">
    <property type="protein sequence ID" value="BBC30486.1"/>
    <property type="molecule type" value="Genomic_DNA"/>
</dbReference>
<dbReference type="InterPro" id="IPR052698">
    <property type="entry name" value="MoCofactor_Util/Proc"/>
</dbReference>
<dbReference type="PANTHER" id="PTHR30388:SF4">
    <property type="entry name" value="MOLYBDENUM COFACTOR INSERTION CHAPERONE PAOD"/>
    <property type="match status" value="1"/>
</dbReference>
<name>A0ABN5VBT5_9ACTN</name>
<protein>
    <recommendedName>
        <fullName evidence="5">Xanthine dehydrogenase accessory factor</fullName>
    </recommendedName>
</protein>
<accession>A0ABN5VBT5</accession>
<dbReference type="Proteomes" id="UP001321542">
    <property type="component" value="Chromosome"/>
</dbReference>
<reference evidence="3 4" key="2">
    <citation type="journal article" date="2023" name="ChemBioChem">
        <title>Acyltransferase Domain Exchange between Two Independent Type I Polyketide Synthases in the Same Producer Strain of Macrolide Antibiotics.</title>
        <authorList>
            <person name="Kudo F."/>
            <person name="Kishikawa K."/>
            <person name="Tsuboi K."/>
            <person name="Kido T."/>
            <person name="Usui T."/>
            <person name="Hashimoto J."/>
            <person name="Shin-Ya K."/>
            <person name="Miyanaga A."/>
            <person name="Eguchi T."/>
        </authorList>
    </citation>
    <scope>NUCLEOTIDE SEQUENCE [LARGE SCALE GENOMIC DNA]</scope>
    <source>
        <strain evidence="3 4">A-8890</strain>
    </source>
</reference>
<organism evidence="3 4">
    <name type="scientific">Streptomyces graminofaciens</name>
    <dbReference type="NCBI Taxonomy" id="68212"/>
    <lineage>
        <taxon>Bacteria</taxon>
        <taxon>Bacillati</taxon>
        <taxon>Actinomycetota</taxon>
        <taxon>Actinomycetes</taxon>
        <taxon>Kitasatosporales</taxon>
        <taxon>Streptomycetaceae</taxon>
        <taxon>Streptomyces</taxon>
    </lineage>
</organism>
<sequence>MRHVLEEAAIWQRDGVRFAMASVVNAWGSAPHPAGSSMLISDSGRVVGSVSGGCVEAAVCELAHDVLAGGPPARQRYGVSDDDAFSVGLTCGGTIDVFVREASGDVPAARVAADAAEGLPVALVTVLDGGVRPGAAMAVGLRGISGTLGAAELDRAAVHAAEGLLARGASGSVRVGGDQESGDPHCAPATELLVQSLAPPPRMLVFGAAEFARPLVAFGALLGYRVTVCDARPVFATKERFPEAHDVVVDWPHRWFDSQGERVDASTVVCVLTHDAKFDVPLLRTALRSPAGYIGALGSRRTHEDRLVRLREAGVTEDELARLRSPIGLDLGGRGPEEAALSIVAEIVALRRRGSGLPLTSLDGPVHAARRPLVGR</sequence>
<dbReference type="RefSeq" id="WP_286249100.1">
    <property type="nucleotide sequence ID" value="NZ_AP018448.1"/>
</dbReference>
<evidence type="ECO:0000313" key="3">
    <source>
        <dbReference type="EMBL" id="BBC30486.1"/>
    </source>
</evidence>